<keyword evidence="1" id="KW-0472">Membrane</keyword>
<name>A0AAV4MRH8_CAEEX</name>
<evidence type="ECO:0000313" key="3">
    <source>
        <dbReference type="Proteomes" id="UP001054945"/>
    </source>
</evidence>
<feature type="transmembrane region" description="Helical" evidence="1">
    <location>
        <begin position="182"/>
        <end position="201"/>
    </location>
</feature>
<organism evidence="2 3">
    <name type="scientific">Caerostris extrusa</name>
    <name type="common">Bark spider</name>
    <name type="synonym">Caerostris bankana</name>
    <dbReference type="NCBI Taxonomy" id="172846"/>
    <lineage>
        <taxon>Eukaryota</taxon>
        <taxon>Metazoa</taxon>
        <taxon>Ecdysozoa</taxon>
        <taxon>Arthropoda</taxon>
        <taxon>Chelicerata</taxon>
        <taxon>Arachnida</taxon>
        <taxon>Araneae</taxon>
        <taxon>Araneomorphae</taxon>
        <taxon>Entelegynae</taxon>
        <taxon>Araneoidea</taxon>
        <taxon>Araneidae</taxon>
        <taxon>Caerostris</taxon>
    </lineage>
</organism>
<comment type="caution">
    <text evidence="2">The sequence shown here is derived from an EMBL/GenBank/DDBJ whole genome shotgun (WGS) entry which is preliminary data.</text>
</comment>
<dbReference type="EMBL" id="BPLR01020022">
    <property type="protein sequence ID" value="GIX74067.1"/>
    <property type="molecule type" value="Genomic_DNA"/>
</dbReference>
<evidence type="ECO:0000256" key="1">
    <source>
        <dbReference type="SAM" id="Phobius"/>
    </source>
</evidence>
<dbReference type="AlphaFoldDB" id="A0AAV4MRH8"/>
<reference evidence="2 3" key="1">
    <citation type="submission" date="2021-06" db="EMBL/GenBank/DDBJ databases">
        <title>Caerostris extrusa draft genome.</title>
        <authorList>
            <person name="Kono N."/>
            <person name="Arakawa K."/>
        </authorList>
    </citation>
    <scope>NUCLEOTIDE SEQUENCE [LARGE SCALE GENOMIC DNA]</scope>
</reference>
<protein>
    <submittedName>
        <fullName evidence="2">Uncharacterized protein</fullName>
    </submittedName>
</protein>
<gene>
    <name evidence="2" type="ORF">CEXT_247801</name>
</gene>
<accession>A0AAV4MRH8</accession>
<evidence type="ECO:0000313" key="2">
    <source>
        <dbReference type="EMBL" id="GIX74067.1"/>
    </source>
</evidence>
<dbReference type="Proteomes" id="UP001054945">
    <property type="component" value="Unassembled WGS sequence"/>
</dbReference>
<keyword evidence="1" id="KW-0812">Transmembrane</keyword>
<keyword evidence="3" id="KW-1185">Reference proteome</keyword>
<proteinExistence type="predicted"/>
<sequence>MLPELSAHTQGQSRAAYFLMLTVYPVSGMWPPFPWHCVWKEINTRTVPKENAEEEILLLATDDLFSHSLDSSVGHSIHIYNMLPELSAHTQGQSRAAYFLMLTVYPVSGMCGLRFHGTASGRFFRPEINTRTVPKENAEEEILLLATDDLFFSFLRTVLSGTLFIFITCSQSCQLTQGQSRAAYFLMLTVYPVFGMCGLCFRGTASGRFFRPGLSRFCLAGKGLPRNIKREADCSKREKHAGVVCAFKVSSFECFPQRQLKPPLRKPEFSCYLQSSKGRNKWAISQSGGYPES</sequence>
<keyword evidence="1" id="KW-1133">Transmembrane helix</keyword>